<evidence type="ECO:0000259" key="9">
    <source>
        <dbReference type="Pfam" id="PF02698"/>
    </source>
</evidence>
<dbReference type="InterPro" id="IPR003848">
    <property type="entry name" value="DUF218"/>
</dbReference>
<dbReference type="CDD" id="cd06259">
    <property type="entry name" value="YdcF-like"/>
    <property type="match status" value="1"/>
</dbReference>
<name>A0A4V2SJ25_9PAST</name>
<dbReference type="PANTHER" id="PTHR30336">
    <property type="entry name" value="INNER MEMBRANE PROTEIN, PROBABLE PERMEASE"/>
    <property type="match status" value="1"/>
</dbReference>
<dbReference type="EMBL" id="SLXI01000003">
    <property type="protein sequence ID" value="TCP12728.1"/>
    <property type="molecule type" value="Genomic_DNA"/>
</dbReference>
<comment type="caution">
    <text evidence="10">The sequence shown here is derived from an EMBL/GenBank/DDBJ whole genome shotgun (WGS) entry which is preliminary data.</text>
</comment>
<evidence type="ECO:0000256" key="4">
    <source>
        <dbReference type="ARBA" id="ARBA00022692"/>
    </source>
</evidence>
<feature type="transmembrane region" description="Helical" evidence="8">
    <location>
        <begin position="25"/>
        <end position="43"/>
    </location>
</feature>
<keyword evidence="11" id="KW-1185">Reference proteome</keyword>
<organism evidence="10 11">
    <name type="scientific">Bisgaardia hudsonensis</name>
    <dbReference type="NCBI Taxonomy" id="109472"/>
    <lineage>
        <taxon>Bacteria</taxon>
        <taxon>Pseudomonadati</taxon>
        <taxon>Pseudomonadota</taxon>
        <taxon>Gammaproteobacteria</taxon>
        <taxon>Pasteurellales</taxon>
        <taxon>Pasteurellaceae</taxon>
        <taxon>Bisgaardia</taxon>
    </lineage>
</organism>
<evidence type="ECO:0000256" key="2">
    <source>
        <dbReference type="ARBA" id="ARBA00022475"/>
    </source>
</evidence>
<keyword evidence="5 8" id="KW-1133">Transmembrane helix</keyword>
<dbReference type="OrthoDB" id="9782395at2"/>
<evidence type="ECO:0000256" key="8">
    <source>
        <dbReference type="SAM" id="Phobius"/>
    </source>
</evidence>
<accession>A0A4V2SJ25</accession>
<dbReference type="Pfam" id="PF02698">
    <property type="entry name" value="DUF218"/>
    <property type="match status" value="1"/>
</dbReference>
<dbReference type="GO" id="GO:0005886">
    <property type="term" value="C:plasma membrane"/>
    <property type="evidence" value="ECO:0007669"/>
    <property type="project" value="UniProtKB-SubCell"/>
</dbReference>
<dbReference type="PANTHER" id="PTHR30336:SF0">
    <property type="entry name" value="PROTEIN SANA"/>
    <property type="match status" value="1"/>
</dbReference>
<sequence>MPQEEKKKSILAIIKLKTFSCLKKITYYFLGLVIVTILLLFIIDKSISFYVQDRVYENINTLPKRPYGVVLGTSKYFSDNTLNLYYYNRLLAAQELFKAKKVDFLLLSGDNRTIYYNEPMRMFKDLKKMNIPEEFMYMDFAGFRTLDSIIRADRIFKAHTMTIISQKFHCERAIFIAKYYDIDAICFVAELPPRTDFVKIRELFARMKAIIDLLTEKEPHFLGKPEPLPTPIAIPFD</sequence>
<dbReference type="InterPro" id="IPR051599">
    <property type="entry name" value="Cell_Envelope_Assoc"/>
</dbReference>
<comment type="subcellular location">
    <subcellularLocation>
        <location evidence="1">Cell inner membrane</location>
        <topology evidence="1">Single-pass membrane protein</topology>
    </subcellularLocation>
</comment>
<keyword evidence="6 8" id="KW-0472">Membrane</keyword>
<reference evidence="10 11" key="1">
    <citation type="submission" date="2019-03" db="EMBL/GenBank/DDBJ databases">
        <title>Genomic Encyclopedia of Type Strains, Phase IV (KMG-IV): sequencing the most valuable type-strain genomes for metagenomic binning, comparative biology and taxonomic classification.</title>
        <authorList>
            <person name="Goeker M."/>
        </authorList>
    </citation>
    <scope>NUCLEOTIDE SEQUENCE [LARGE SCALE GENOMIC DNA]</scope>
    <source>
        <strain evidence="10 11">DSM 28231</strain>
    </source>
</reference>
<evidence type="ECO:0000256" key="3">
    <source>
        <dbReference type="ARBA" id="ARBA00022519"/>
    </source>
</evidence>
<feature type="domain" description="DUF218" evidence="9">
    <location>
        <begin position="69"/>
        <end position="190"/>
    </location>
</feature>
<gene>
    <name evidence="10" type="ORF">EV697_10331</name>
</gene>
<evidence type="ECO:0000256" key="5">
    <source>
        <dbReference type="ARBA" id="ARBA00022989"/>
    </source>
</evidence>
<evidence type="ECO:0000256" key="7">
    <source>
        <dbReference type="ARBA" id="ARBA00037355"/>
    </source>
</evidence>
<dbReference type="AlphaFoldDB" id="A0A4V2SJ25"/>
<protein>
    <submittedName>
        <fullName evidence="10">SanA protein</fullName>
    </submittedName>
</protein>
<keyword evidence="2" id="KW-1003">Cell membrane</keyword>
<keyword evidence="4 8" id="KW-0812">Transmembrane</keyword>
<evidence type="ECO:0000313" key="11">
    <source>
        <dbReference type="Proteomes" id="UP000294841"/>
    </source>
</evidence>
<comment type="function">
    <text evidence="7">Participates in the barrier function of the cell envelope.</text>
</comment>
<proteinExistence type="predicted"/>
<keyword evidence="3" id="KW-0997">Cell inner membrane</keyword>
<evidence type="ECO:0000256" key="6">
    <source>
        <dbReference type="ARBA" id="ARBA00023136"/>
    </source>
</evidence>
<evidence type="ECO:0000313" key="10">
    <source>
        <dbReference type="EMBL" id="TCP12728.1"/>
    </source>
</evidence>
<evidence type="ECO:0000256" key="1">
    <source>
        <dbReference type="ARBA" id="ARBA00004377"/>
    </source>
</evidence>
<dbReference type="RefSeq" id="WP_132023255.1">
    <property type="nucleotide sequence ID" value="NZ_CP016605.1"/>
</dbReference>
<dbReference type="Proteomes" id="UP000294841">
    <property type="component" value="Unassembled WGS sequence"/>
</dbReference>